<sequence length="301" mass="34532">MPRRFAGQVHKQASRFLRSNLLKEEPAWYQAVLENPPLPLPPRAPANRSRYDVPRHIASSSADPTISSSISRRPLPVSYLEDTLRRQFFKDHPFEAFRPVSLVEAGRIQDEHPIRGKQWKRLRQRGINPSAEDTIRYAATLHEHHKYPLTQAYSAAVAQFRSLRAERDIATNTARLEAEVIGIPFGPTLVEQTFALEEKQLDTWEKKDELDASALAARKRWKAIIEKEYDTGTWSRGKQYVRLWKEGVRPDYMPVLKEPVITSAGLETNDAQKAADDLAREKMHRQQVASSVDFMNIKQNA</sequence>
<comment type="subcellular location">
    <subcellularLocation>
        <location evidence="1">Mitochondrion</location>
    </subcellularLocation>
</comment>
<accession>A0A4R0R8Q6</accession>
<dbReference type="EMBL" id="RWJN01000671">
    <property type="protein sequence ID" value="TCD60048.1"/>
    <property type="molecule type" value="Genomic_DNA"/>
</dbReference>
<dbReference type="OrthoDB" id="5542239at2759"/>
<gene>
    <name evidence="8" type="primary">RSM25</name>
    <name evidence="8" type="ORF">EIP91_010842</name>
</gene>
<keyword evidence="3" id="KW-0689">Ribosomal protein</keyword>
<dbReference type="Pfam" id="PF13741">
    <property type="entry name" value="MRP-S25"/>
    <property type="match status" value="1"/>
</dbReference>
<evidence type="ECO:0000256" key="2">
    <source>
        <dbReference type="ARBA" id="ARBA00009864"/>
    </source>
</evidence>
<evidence type="ECO:0000256" key="5">
    <source>
        <dbReference type="ARBA" id="ARBA00023274"/>
    </source>
</evidence>
<comment type="caution">
    <text evidence="8">The sequence shown here is derived from an EMBL/GenBank/DDBJ whole genome shotgun (WGS) entry which is preliminary data.</text>
</comment>
<evidence type="ECO:0000256" key="1">
    <source>
        <dbReference type="ARBA" id="ARBA00004173"/>
    </source>
</evidence>
<proteinExistence type="inferred from homology"/>
<keyword evidence="4" id="KW-0496">Mitochondrion</keyword>
<keyword evidence="9" id="KW-1185">Reference proteome</keyword>
<dbReference type="GO" id="GO:0005763">
    <property type="term" value="C:mitochondrial small ribosomal subunit"/>
    <property type="evidence" value="ECO:0007669"/>
    <property type="project" value="InterPro"/>
</dbReference>
<dbReference type="Proteomes" id="UP000292702">
    <property type="component" value="Unassembled WGS sequence"/>
</dbReference>
<keyword evidence="5" id="KW-0687">Ribonucleoprotein</keyword>
<evidence type="ECO:0000256" key="4">
    <source>
        <dbReference type="ARBA" id="ARBA00023128"/>
    </source>
</evidence>
<comment type="similarity">
    <text evidence="2">Belongs to the mitochondrion-specific ribosomal protein mS23 family.</text>
</comment>
<evidence type="ECO:0000313" key="8">
    <source>
        <dbReference type="EMBL" id="TCD60048.1"/>
    </source>
</evidence>
<evidence type="ECO:0000256" key="3">
    <source>
        <dbReference type="ARBA" id="ARBA00022980"/>
    </source>
</evidence>
<dbReference type="AlphaFoldDB" id="A0A4R0R8Q6"/>
<dbReference type="PANTHER" id="PTHR37799">
    <property type="entry name" value="37S RIBOSOMAL PROTEIN S25, MITOCHONDRIAL"/>
    <property type="match status" value="1"/>
</dbReference>
<name>A0A4R0R8Q6_9APHY</name>
<dbReference type="STRING" id="92696.A0A4R0R8Q6"/>
<dbReference type="PANTHER" id="PTHR37799:SF1">
    <property type="entry name" value="SMALL RIBOSOMAL SUBUNIT PROTEIN MS23"/>
    <property type="match status" value="1"/>
</dbReference>
<evidence type="ECO:0000256" key="7">
    <source>
        <dbReference type="ARBA" id="ARBA00035421"/>
    </source>
</evidence>
<dbReference type="GO" id="GO:0003735">
    <property type="term" value="F:structural constituent of ribosome"/>
    <property type="evidence" value="ECO:0007669"/>
    <property type="project" value="InterPro"/>
</dbReference>
<evidence type="ECO:0000256" key="6">
    <source>
        <dbReference type="ARBA" id="ARBA00035137"/>
    </source>
</evidence>
<evidence type="ECO:0000313" key="9">
    <source>
        <dbReference type="Proteomes" id="UP000292702"/>
    </source>
</evidence>
<protein>
    <recommendedName>
        <fullName evidence="6">Small ribosomal subunit protein mS23</fullName>
    </recommendedName>
    <alternativeName>
        <fullName evidence="7">37S ribosomal protein S25, mitochondrial</fullName>
    </alternativeName>
</protein>
<organism evidence="8 9">
    <name type="scientific">Steccherinum ochraceum</name>
    <dbReference type="NCBI Taxonomy" id="92696"/>
    <lineage>
        <taxon>Eukaryota</taxon>
        <taxon>Fungi</taxon>
        <taxon>Dikarya</taxon>
        <taxon>Basidiomycota</taxon>
        <taxon>Agaricomycotina</taxon>
        <taxon>Agaricomycetes</taxon>
        <taxon>Polyporales</taxon>
        <taxon>Steccherinaceae</taxon>
        <taxon>Steccherinum</taxon>
    </lineage>
</organism>
<dbReference type="InterPro" id="IPR016939">
    <property type="entry name" value="Ribosomal_mS23_fun"/>
</dbReference>
<reference evidence="8 9" key="1">
    <citation type="submission" date="2018-11" db="EMBL/GenBank/DDBJ databases">
        <title>Genome assembly of Steccherinum ochraceum LE-BIN_3174, the white-rot fungus of the Steccherinaceae family (The Residual Polyporoid clade, Polyporales, Basidiomycota).</title>
        <authorList>
            <person name="Fedorova T.V."/>
            <person name="Glazunova O.A."/>
            <person name="Landesman E.O."/>
            <person name="Moiseenko K.V."/>
            <person name="Psurtseva N.V."/>
            <person name="Savinova O.S."/>
            <person name="Shakhova N.V."/>
            <person name="Tyazhelova T.V."/>
            <person name="Vasina D.V."/>
        </authorList>
    </citation>
    <scope>NUCLEOTIDE SEQUENCE [LARGE SCALE GENOMIC DNA]</scope>
    <source>
        <strain evidence="8 9">LE-BIN_3174</strain>
    </source>
</reference>